<dbReference type="Pfam" id="PF01230">
    <property type="entry name" value="HIT"/>
    <property type="match status" value="1"/>
</dbReference>
<keyword evidence="6" id="KW-0808">Transferase</keyword>
<dbReference type="InterPro" id="IPR011146">
    <property type="entry name" value="HIT-like"/>
</dbReference>
<evidence type="ECO:0000313" key="6">
    <source>
        <dbReference type="EMBL" id="SEB80741.1"/>
    </source>
</evidence>
<dbReference type="PROSITE" id="PS51084">
    <property type="entry name" value="HIT_2"/>
    <property type="match status" value="1"/>
</dbReference>
<keyword evidence="6" id="KW-0548">Nucleotidyltransferase</keyword>
<feature type="binding site" evidence="3">
    <location>
        <position position="96"/>
    </location>
    <ligand>
        <name>substrate</name>
    </ligand>
</feature>
<proteinExistence type="predicted"/>
<evidence type="ECO:0000256" key="3">
    <source>
        <dbReference type="PIRSR" id="PIRSR639383-2"/>
    </source>
</evidence>
<evidence type="ECO:0000256" key="1">
    <source>
        <dbReference type="ARBA" id="ARBA00022741"/>
    </source>
</evidence>
<feature type="binding site" evidence="3">
    <location>
        <begin position="158"/>
        <end position="161"/>
    </location>
    <ligand>
        <name>substrate</name>
    </ligand>
</feature>
<dbReference type="InterPro" id="IPR039383">
    <property type="entry name" value="FHIT"/>
</dbReference>
<dbReference type="InterPro" id="IPR036265">
    <property type="entry name" value="HIT-like_sf"/>
</dbReference>
<feature type="binding site" evidence="3">
    <location>
        <position position="168"/>
    </location>
    <ligand>
        <name>substrate</name>
    </ligand>
</feature>
<feature type="domain" description="HIT" evidence="5">
    <location>
        <begin position="72"/>
        <end position="179"/>
    </location>
</feature>
<protein>
    <submittedName>
        <fullName evidence="6">ATP adenylyltransferase</fullName>
    </submittedName>
</protein>
<dbReference type="Proteomes" id="UP000182409">
    <property type="component" value="Unassembled WGS sequence"/>
</dbReference>
<evidence type="ECO:0000259" key="5">
    <source>
        <dbReference type="PROSITE" id="PS51084"/>
    </source>
</evidence>
<dbReference type="CDD" id="cd01275">
    <property type="entry name" value="FHIT"/>
    <property type="match status" value="1"/>
</dbReference>
<evidence type="ECO:0000313" key="7">
    <source>
        <dbReference type="Proteomes" id="UP000182409"/>
    </source>
</evidence>
<dbReference type="Gene3D" id="3.30.428.10">
    <property type="entry name" value="HIT-like"/>
    <property type="match status" value="1"/>
</dbReference>
<gene>
    <name evidence="6" type="ORF">SAMN05443244_1891</name>
</gene>
<dbReference type="PANTHER" id="PTHR42997:SF1">
    <property type="entry name" value="AP-4-A PHOSPHORYLASE"/>
    <property type="match status" value="1"/>
</dbReference>
<evidence type="ECO:0000256" key="2">
    <source>
        <dbReference type="PIRSR" id="PIRSR639383-1"/>
    </source>
</evidence>
<dbReference type="SUPFAM" id="SSF54197">
    <property type="entry name" value="HIT-like"/>
    <property type="match status" value="1"/>
</dbReference>
<sequence length="209" mass="23148">MQVTLRKRSRIGACPILRDMDRLWTPWRYAYITGSKPSRPGVPAELEAYPDDLGSVFLNLIGAVQWAIASGSFSATVAERSGGVLLRAEHNFVCLNAYPYTSGHVMVVPYQQLDSLAKLPVEAAEEMMSLAQRLETVLREVYRPDGINLGMNLGEAAGAGVAEHLHLHLLPRWFGDSNFMTATAETRVLPESLGTTWTRLRQGLRQPIL</sequence>
<feature type="short sequence motif" description="Histidine triad motif" evidence="4">
    <location>
        <begin position="164"/>
        <end position="168"/>
    </location>
</feature>
<organism evidence="6 7">
    <name type="scientific">Terriglobus roseus</name>
    <dbReference type="NCBI Taxonomy" id="392734"/>
    <lineage>
        <taxon>Bacteria</taxon>
        <taxon>Pseudomonadati</taxon>
        <taxon>Acidobacteriota</taxon>
        <taxon>Terriglobia</taxon>
        <taxon>Terriglobales</taxon>
        <taxon>Acidobacteriaceae</taxon>
        <taxon>Terriglobus</taxon>
    </lineage>
</organism>
<dbReference type="GO" id="GO:0016779">
    <property type="term" value="F:nucleotidyltransferase activity"/>
    <property type="evidence" value="ECO:0007669"/>
    <property type="project" value="UniProtKB-KW"/>
</dbReference>
<accession>A0A1H4MCB4</accession>
<dbReference type="InterPro" id="IPR052908">
    <property type="entry name" value="AP-4-A_phosphorylase"/>
</dbReference>
<feature type="active site" description="Tele-AMP-histidine intermediate" evidence="2">
    <location>
        <position position="166"/>
    </location>
</feature>
<dbReference type="PANTHER" id="PTHR42997">
    <property type="entry name" value="HIT FAMILY HYDROLASE"/>
    <property type="match status" value="1"/>
</dbReference>
<dbReference type="GO" id="GO:0000166">
    <property type="term" value="F:nucleotide binding"/>
    <property type="evidence" value="ECO:0007669"/>
    <property type="project" value="UniProtKB-KW"/>
</dbReference>
<evidence type="ECO:0000256" key="4">
    <source>
        <dbReference type="PROSITE-ProRule" id="PRU00464"/>
    </source>
</evidence>
<keyword evidence="1" id="KW-0547">Nucleotide-binding</keyword>
<dbReference type="AlphaFoldDB" id="A0A1H4MCB4"/>
<dbReference type="EMBL" id="FNSD01000001">
    <property type="protein sequence ID" value="SEB80741.1"/>
    <property type="molecule type" value="Genomic_DNA"/>
</dbReference>
<name>A0A1H4MCB4_9BACT</name>
<reference evidence="6 7" key="1">
    <citation type="submission" date="2016-10" db="EMBL/GenBank/DDBJ databases">
        <authorList>
            <person name="de Groot N.N."/>
        </authorList>
    </citation>
    <scope>NUCLEOTIDE SEQUENCE [LARGE SCALE GENOMIC DNA]</scope>
    <source>
        <strain evidence="6 7">AB35.6</strain>
    </source>
</reference>